<evidence type="ECO:0000256" key="1">
    <source>
        <dbReference type="SAM" id="SignalP"/>
    </source>
</evidence>
<keyword evidence="1" id="KW-0732">Signal</keyword>
<keyword evidence="3" id="KW-1185">Reference proteome</keyword>
<protein>
    <submittedName>
        <fullName evidence="2">Sugar lactone lactonase YvrE</fullName>
    </submittedName>
</protein>
<evidence type="ECO:0000313" key="2">
    <source>
        <dbReference type="EMBL" id="MBB4796743.1"/>
    </source>
</evidence>
<sequence>MVKSCALAMAFAALAAGSVLAAVPLSDQAPAAAVAESDVAAFRRLRAEAMTAITADDLDAAAGLLAQADARIPNHPGLILLRARVAAARGDAAQAVAQLHRYGRAGLSMNLARDQALSSVAGAPGFAEAAGWLEANRAPIGADRLSVVAVLKGAGLVESLTRDPAGGGWLVSRVAGRDIVRLADDGAVTPWLKAEGPTEGVLGLAPDPSRDLLWAAVSPAPPAAHGREDVGPAALLAIHAATGQVLAAYPLAADGRAHGLGDLALDAEGAVYVSDGLSGEIYRLPPSGEALEVFVAAGRLGSPQGLALTPDGQALVVADYSSGLWRVARAGGEPVRMAAPDDAVLIGIDGLVTDGRSLYALQNGVSPQRVLKLTPNPAWTRIDQVQVLAANLPQIAEPTTGLILDGDLVFVARSQWSDFGADGSLRTPTPDPAIIARLRLD</sequence>
<dbReference type="Proteomes" id="UP000539957">
    <property type="component" value="Unassembled WGS sequence"/>
</dbReference>
<dbReference type="Gene3D" id="2.120.10.30">
    <property type="entry name" value="TolB, C-terminal domain"/>
    <property type="match status" value="1"/>
</dbReference>
<dbReference type="AlphaFoldDB" id="A0A7W7N1W9"/>
<gene>
    <name evidence="2" type="ORF">HNP32_000457</name>
</gene>
<organism evidence="2 3">
    <name type="scientific">Brevundimonas bullata</name>
    <dbReference type="NCBI Taxonomy" id="13160"/>
    <lineage>
        <taxon>Bacteria</taxon>
        <taxon>Pseudomonadati</taxon>
        <taxon>Pseudomonadota</taxon>
        <taxon>Alphaproteobacteria</taxon>
        <taxon>Caulobacterales</taxon>
        <taxon>Caulobacteraceae</taxon>
        <taxon>Brevundimonas</taxon>
    </lineage>
</organism>
<proteinExistence type="predicted"/>
<comment type="caution">
    <text evidence="2">The sequence shown here is derived from an EMBL/GenBank/DDBJ whole genome shotgun (WGS) entry which is preliminary data.</text>
</comment>
<dbReference type="SUPFAM" id="SSF63829">
    <property type="entry name" value="Calcium-dependent phosphotriesterase"/>
    <property type="match status" value="1"/>
</dbReference>
<accession>A0A7W7N1W9</accession>
<evidence type="ECO:0000313" key="3">
    <source>
        <dbReference type="Proteomes" id="UP000539957"/>
    </source>
</evidence>
<name>A0A7W7N1W9_9CAUL</name>
<feature type="signal peptide" evidence="1">
    <location>
        <begin position="1"/>
        <end position="21"/>
    </location>
</feature>
<dbReference type="InterPro" id="IPR011042">
    <property type="entry name" value="6-blade_b-propeller_TolB-like"/>
</dbReference>
<dbReference type="EMBL" id="JACHKY010000001">
    <property type="protein sequence ID" value="MBB4796743.1"/>
    <property type="molecule type" value="Genomic_DNA"/>
</dbReference>
<dbReference type="RefSeq" id="WP_184266625.1">
    <property type="nucleotide sequence ID" value="NZ_JACHKY010000001.1"/>
</dbReference>
<reference evidence="2 3" key="1">
    <citation type="submission" date="2020-08" db="EMBL/GenBank/DDBJ databases">
        <title>Functional genomics of gut bacteria from endangered species of beetles.</title>
        <authorList>
            <person name="Carlos-Shanley C."/>
        </authorList>
    </citation>
    <scope>NUCLEOTIDE SEQUENCE [LARGE SCALE GENOMIC DNA]</scope>
    <source>
        <strain evidence="2 3">S00123</strain>
    </source>
</reference>
<feature type="chain" id="PRO_5031355147" evidence="1">
    <location>
        <begin position="22"/>
        <end position="441"/>
    </location>
</feature>